<reference evidence="2" key="1">
    <citation type="journal article" date="2019" name="Int. J. Syst. Evol. Microbiol.">
        <title>The Global Catalogue of Microorganisms (GCM) 10K type strain sequencing project: providing services to taxonomists for standard genome sequencing and annotation.</title>
        <authorList>
            <consortium name="The Broad Institute Genomics Platform"/>
            <consortium name="The Broad Institute Genome Sequencing Center for Infectious Disease"/>
            <person name="Wu L."/>
            <person name="Ma J."/>
        </authorList>
    </citation>
    <scope>NUCLEOTIDE SEQUENCE [LARGE SCALE GENOMIC DNA]</scope>
    <source>
        <strain evidence="2">KCTC 52298</strain>
    </source>
</reference>
<keyword evidence="2" id="KW-1185">Reference proteome</keyword>
<sequence length="196" mass="23380">MTEKKNFDFYKLAIQIEAATRKAFQEMVADHADEGIYAFALYSDEGAMTVCPSTNTQEFLATAPERDLVYYTFEPAEWRYEADGADKEFNKICSELYDAIEADFEEDDDEYSDEDDDDDDEEFVEFQQTLYQTCIDVLLKLKQEDFFRKLAGRDIFLMFSVTDYEYDREKLKDMITLLNDNPYRQQYLDWMKTWRK</sequence>
<dbReference type="InterPro" id="IPR025409">
    <property type="entry name" value="DUF4303"/>
</dbReference>
<organism evidence="1 2">
    <name type="scientific">Sphingobacterium tabacisoli</name>
    <dbReference type="NCBI Taxonomy" id="2044855"/>
    <lineage>
        <taxon>Bacteria</taxon>
        <taxon>Pseudomonadati</taxon>
        <taxon>Bacteroidota</taxon>
        <taxon>Sphingobacteriia</taxon>
        <taxon>Sphingobacteriales</taxon>
        <taxon>Sphingobacteriaceae</taxon>
        <taxon>Sphingobacterium</taxon>
    </lineage>
</organism>
<gene>
    <name evidence="1" type="ORF">ACFSQW_12690</name>
</gene>
<proteinExistence type="predicted"/>
<accession>A0ABW5L2X6</accession>
<dbReference type="EMBL" id="JBHULD010000014">
    <property type="protein sequence ID" value="MFD2555256.1"/>
    <property type="molecule type" value="Genomic_DNA"/>
</dbReference>
<dbReference type="Pfam" id="PF14136">
    <property type="entry name" value="DUF4303"/>
    <property type="match status" value="1"/>
</dbReference>
<evidence type="ECO:0000313" key="2">
    <source>
        <dbReference type="Proteomes" id="UP001597440"/>
    </source>
</evidence>
<dbReference type="Proteomes" id="UP001597440">
    <property type="component" value="Unassembled WGS sequence"/>
</dbReference>
<dbReference type="RefSeq" id="WP_210353612.1">
    <property type="nucleotide sequence ID" value="NZ_JAEQMU010000001.1"/>
</dbReference>
<protein>
    <submittedName>
        <fullName evidence="1">DUF4303 domain-containing protein</fullName>
    </submittedName>
</protein>
<evidence type="ECO:0000313" key="1">
    <source>
        <dbReference type="EMBL" id="MFD2555256.1"/>
    </source>
</evidence>
<comment type="caution">
    <text evidence="1">The sequence shown here is derived from an EMBL/GenBank/DDBJ whole genome shotgun (WGS) entry which is preliminary data.</text>
</comment>
<name>A0ABW5L2X6_9SPHI</name>